<reference evidence="1 2" key="1">
    <citation type="journal article" date="2016" name="PLoS Pathog.">
        <title>Biosynthesis of antibiotic leucinostatins in bio-control fungus Purpureocillium lilacinum and their inhibition on phytophthora revealed by genome mining.</title>
        <authorList>
            <person name="Wang G."/>
            <person name="Liu Z."/>
            <person name="Lin R."/>
            <person name="Li E."/>
            <person name="Mao Z."/>
            <person name="Ling J."/>
            <person name="Yang Y."/>
            <person name="Yin W.B."/>
            <person name="Xie B."/>
        </authorList>
    </citation>
    <scope>NUCLEOTIDE SEQUENCE [LARGE SCALE GENOMIC DNA]</scope>
    <source>
        <strain evidence="1">170</strain>
    </source>
</reference>
<sequence>MNCRQHYRCNETCSIFKFARCHGREHVGWLVKLGRLLKHESGVCCRSGLARSGTSSAAFGREEFLGIGFIRWGMMLAARILIRAFHLIDMLASY</sequence>
<gene>
    <name evidence="1" type="ORF">VFPPC_15730</name>
</gene>
<evidence type="ECO:0000313" key="1">
    <source>
        <dbReference type="EMBL" id="OAQ67790.1"/>
    </source>
</evidence>
<dbReference type="EMBL" id="LSBJ02000003">
    <property type="protein sequence ID" value="OAQ67790.1"/>
    <property type="molecule type" value="Genomic_DNA"/>
</dbReference>
<keyword evidence="2" id="KW-1185">Reference proteome</keyword>
<comment type="caution">
    <text evidence="1">The sequence shown here is derived from an EMBL/GenBank/DDBJ whole genome shotgun (WGS) entry which is preliminary data.</text>
</comment>
<accession>A0A179FRG3</accession>
<dbReference type="Proteomes" id="UP000078397">
    <property type="component" value="Unassembled WGS sequence"/>
</dbReference>
<dbReference type="AlphaFoldDB" id="A0A179FRG3"/>
<protein>
    <submittedName>
        <fullName evidence="1">Uncharacterized protein</fullName>
    </submittedName>
</protein>
<proteinExistence type="predicted"/>
<dbReference type="RefSeq" id="XP_018144640.1">
    <property type="nucleotide sequence ID" value="XM_018293483.1"/>
</dbReference>
<dbReference type="KEGG" id="pchm:VFPPC_15730"/>
<dbReference type="GeneID" id="28857477"/>
<name>A0A179FRG3_METCM</name>
<organism evidence="1 2">
    <name type="scientific">Pochonia chlamydosporia 170</name>
    <dbReference type="NCBI Taxonomy" id="1380566"/>
    <lineage>
        <taxon>Eukaryota</taxon>
        <taxon>Fungi</taxon>
        <taxon>Dikarya</taxon>
        <taxon>Ascomycota</taxon>
        <taxon>Pezizomycotina</taxon>
        <taxon>Sordariomycetes</taxon>
        <taxon>Hypocreomycetidae</taxon>
        <taxon>Hypocreales</taxon>
        <taxon>Clavicipitaceae</taxon>
        <taxon>Pochonia</taxon>
    </lineage>
</organism>
<evidence type="ECO:0000313" key="2">
    <source>
        <dbReference type="Proteomes" id="UP000078397"/>
    </source>
</evidence>